<comment type="caution">
    <text evidence="2">The sequence shown here is derived from an EMBL/GenBank/DDBJ whole genome shotgun (WGS) entry which is preliminary data.</text>
</comment>
<keyword evidence="3" id="KW-1185">Reference proteome</keyword>
<sequence length="217" mass="22511">MRVVIAGGHGQIALRLQKLLAPRGDTAVGIIRNTDHAADLRDISAEPAVLDLETAGLAEVVAVLDGADAAVFAAGAGPGSGAGRKDTVDRAAAALFAEAAQQAGVRRHIQISAMGLDRAGNPDTEPVFAAYLRAKAAAEEDLRGRDLDWTILRPGRLTDDPGTGQVHLTDSVDPGSISRDDVAAVTLALLDDVPRSIGRTLELVEGHTPIAEAVERL</sequence>
<evidence type="ECO:0000259" key="1">
    <source>
        <dbReference type="Pfam" id="PF13460"/>
    </source>
</evidence>
<dbReference type="RefSeq" id="WP_130473729.1">
    <property type="nucleotide sequence ID" value="NZ_SFCC01000002.1"/>
</dbReference>
<dbReference type="Proteomes" id="UP000292003">
    <property type="component" value="Unassembled WGS sequence"/>
</dbReference>
<dbReference type="InterPro" id="IPR036291">
    <property type="entry name" value="NAD(P)-bd_dom_sf"/>
</dbReference>
<evidence type="ECO:0000313" key="3">
    <source>
        <dbReference type="Proteomes" id="UP000292003"/>
    </source>
</evidence>
<gene>
    <name evidence="2" type="ORF">EWH70_03235</name>
</gene>
<dbReference type="PANTHER" id="PTHR15020:SF50">
    <property type="entry name" value="UPF0659 PROTEIN YMR090W"/>
    <property type="match status" value="1"/>
</dbReference>
<dbReference type="AlphaFoldDB" id="A0A4Q7JD20"/>
<reference evidence="2 3" key="1">
    <citation type="submission" date="2019-02" db="EMBL/GenBank/DDBJ databases">
        <title>Draft genome sequence of Amycolatopsis sp. 8-3EHSu isolated from roots of Suaeda maritima.</title>
        <authorList>
            <person name="Duangmal K."/>
            <person name="Chantavorakit T."/>
        </authorList>
    </citation>
    <scope>NUCLEOTIDE SEQUENCE [LARGE SCALE GENOMIC DNA]</scope>
    <source>
        <strain evidence="2 3">8-3EHSu</strain>
    </source>
</reference>
<dbReference type="SUPFAM" id="SSF51735">
    <property type="entry name" value="NAD(P)-binding Rossmann-fold domains"/>
    <property type="match status" value="1"/>
</dbReference>
<feature type="domain" description="NAD(P)-binding" evidence="1">
    <location>
        <begin position="7"/>
        <end position="192"/>
    </location>
</feature>
<dbReference type="InterPro" id="IPR016040">
    <property type="entry name" value="NAD(P)-bd_dom"/>
</dbReference>
<organism evidence="2 3">
    <name type="scientific">Amycolatopsis suaedae</name>
    <dbReference type="NCBI Taxonomy" id="2510978"/>
    <lineage>
        <taxon>Bacteria</taxon>
        <taxon>Bacillati</taxon>
        <taxon>Actinomycetota</taxon>
        <taxon>Actinomycetes</taxon>
        <taxon>Pseudonocardiales</taxon>
        <taxon>Pseudonocardiaceae</taxon>
        <taxon>Amycolatopsis</taxon>
    </lineage>
</organism>
<evidence type="ECO:0000313" key="2">
    <source>
        <dbReference type="EMBL" id="RZQ64942.1"/>
    </source>
</evidence>
<dbReference type="EMBL" id="SFCC01000002">
    <property type="protein sequence ID" value="RZQ64942.1"/>
    <property type="molecule type" value="Genomic_DNA"/>
</dbReference>
<accession>A0A4Q7JD20</accession>
<dbReference type="PANTHER" id="PTHR15020">
    <property type="entry name" value="FLAVIN REDUCTASE-RELATED"/>
    <property type="match status" value="1"/>
</dbReference>
<name>A0A4Q7JD20_9PSEU</name>
<dbReference type="OrthoDB" id="4248066at2"/>
<dbReference type="Gene3D" id="3.40.50.720">
    <property type="entry name" value="NAD(P)-binding Rossmann-like Domain"/>
    <property type="match status" value="1"/>
</dbReference>
<protein>
    <submittedName>
        <fullName evidence="2">NAD-dependent dehydratase</fullName>
    </submittedName>
</protein>
<dbReference type="Pfam" id="PF13460">
    <property type="entry name" value="NAD_binding_10"/>
    <property type="match status" value="1"/>
</dbReference>
<proteinExistence type="predicted"/>